<dbReference type="AlphaFoldDB" id="A0A9P6ZLA0"/>
<comment type="caution">
    <text evidence="1">The sequence shown here is derived from an EMBL/GenBank/DDBJ whole genome shotgun (WGS) entry which is preliminary data.</text>
</comment>
<sequence length="167" mass="19390">MATALALEKHISLEIYVLDIVTGSDQKSMSEVKCLVDNMLKAEDFDLHDFEHFDLDVQMKHFDNSEDSTDMGALQQDEWKQANVDIMVLSKEKNPEGNGHPFSVSGLFYWPLIAVIQAAFSEPSSKWFHLTPFKWIWKSSVTRQEQQLYDELYTLDAWIQAYDKLHK</sequence>
<dbReference type="EMBL" id="JABBWD010000065">
    <property type="protein sequence ID" value="KAG1770415.1"/>
    <property type="molecule type" value="Genomic_DNA"/>
</dbReference>
<organism evidence="1 2">
    <name type="scientific">Suillus placidus</name>
    <dbReference type="NCBI Taxonomy" id="48579"/>
    <lineage>
        <taxon>Eukaryota</taxon>
        <taxon>Fungi</taxon>
        <taxon>Dikarya</taxon>
        <taxon>Basidiomycota</taxon>
        <taxon>Agaricomycotina</taxon>
        <taxon>Agaricomycetes</taxon>
        <taxon>Agaricomycetidae</taxon>
        <taxon>Boletales</taxon>
        <taxon>Suillineae</taxon>
        <taxon>Suillaceae</taxon>
        <taxon>Suillus</taxon>
    </lineage>
</organism>
<name>A0A9P6ZLA0_9AGAM</name>
<keyword evidence="2" id="KW-1185">Reference proteome</keyword>
<reference evidence="1" key="1">
    <citation type="journal article" date="2020" name="New Phytol.">
        <title>Comparative genomics reveals dynamic genome evolution in host specialist ectomycorrhizal fungi.</title>
        <authorList>
            <person name="Lofgren L.A."/>
            <person name="Nguyen N.H."/>
            <person name="Vilgalys R."/>
            <person name="Ruytinx J."/>
            <person name="Liao H.L."/>
            <person name="Branco S."/>
            <person name="Kuo A."/>
            <person name="LaButti K."/>
            <person name="Lipzen A."/>
            <person name="Andreopoulos W."/>
            <person name="Pangilinan J."/>
            <person name="Riley R."/>
            <person name="Hundley H."/>
            <person name="Na H."/>
            <person name="Barry K."/>
            <person name="Grigoriev I.V."/>
            <person name="Stajich J.E."/>
            <person name="Kennedy P.G."/>
        </authorList>
    </citation>
    <scope>NUCLEOTIDE SEQUENCE</scope>
    <source>
        <strain evidence="1">DOB743</strain>
    </source>
</reference>
<protein>
    <submittedName>
        <fullName evidence="1">Uncharacterized protein</fullName>
    </submittedName>
</protein>
<accession>A0A9P6ZLA0</accession>
<dbReference type="Proteomes" id="UP000714275">
    <property type="component" value="Unassembled WGS sequence"/>
</dbReference>
<evidence type="ECO:0000313" key="1">
    <source>
        <dbReference type="EMBL" id="KAG1770415.1"/>
    </source>
</evidence>
<evidence type="ECO:0000313" key="2">
    <source>
        <dbReference type="Proteomes" id="UP000714275"/>
    </source>
</evidence>
<dbReference type="OrthoDB" id="3208495at2759"/>
<proteinExistence type="predicted"/>
<gene>
    <name evidence="1" type="ORF">EV702DRAFT_1202455</name>
</gene>